<dbReference type="SUPFAM" id="SSF55961">
    <property type="entry name" value="Bet v1-like"/>
    <property type="match status" value="1"/>
</dbReference>
<gene>
    <name evidence="3" type="ORF">O159_26150</name>
</gene>
<evidence type="ECO:0000259" key="2">
    <source>
        <dbReference type="Pfam" id="PF08327"/>
    </source>
</evidence>
<evidence type="ECO:0000313" key="3">
    <source>
        <dbReference type="EMBL" id="AGW42527.1"/>
    </source>
</evidence>
<protein>
    <recommendedName>
        <fullName evidence="2">Activator of Hsp90 ATPase homologue 1/2-like C-terminal domain-containing protein</fullName>
    </recommendedName>
</protein>
<dbReference type="InterPro" id="IPR013538">
    <property type="entry name" value="ASHA1/2-like_C"/>
</dbReference>
<dbReference type="EMBL" id="CP006734">
    <property type="protein sequence ID" value="AGW42527.1"/>
    <property type="molecule type" value="Genomic_DNA"/>
</dbReference>
<dbReference type="Proteomes" id="UP000016743">
    <property type="component" value="Chromosome"/>
</dbReference>
<accession>U3PCN7</accession>
<keyword evidence="4" id="KW-1185">Reference proteome</keyword>
<dbReference type="KEGG" id="lxy:O159_26150"/>
<sequence>MYVVLDRIFRAPIEEVWSYFSRSPRLAQWIGEYTGTPSTGAVRFRMNQEGENAEWENVAILLCDAPHRLHVDVGRSLCALVMYVHLTEASGNTTVTFGQRMQSLSEEEANMGVGWDFYLDRLVAAHDDKTPPDWLEHYKTLCRELDHDLRAERLSAQQRR</sequence>
<dbReference type="eggNOG" id="COG3832">
    <property type="taxonomic scope" value="Bacteria"/>
</dbReference>
<dbReference type="HOGENOM" id="CLU_108923_3_3_11"/>
<dbReference type="Pfam" id="PF08327">
    <property type="entry name" value="AHSA1"/>
    <property type="match status" value="1"/>
</dbReference>
<evidence type="ECO:0000256" key="1">
    <source>
        <dbReference type="ARBA" id="ARBA00006817"/>
    </source>
</evidence>
<dbReference type="STRING" id="1389489.O159_26150"/>
<reference evidence="3 4" key="1">
    <citation type="journal article" date="2013" name="Genome Announc.">
        <title>Complete Genome Sequence of Leifsonia xyli subsp. cynodontis Strain DSM46306, a Gram-Positive Bacterial Pathogen of Grasses.</title>
        <authorList>
            <person name="Monteiro-Vitorello C.B."/>
            <person name="Zerillo M.M."/>
            <person name="Van Sluys M.A."/>
            <person name="Camargo L.E."/>
            <person name="Kitajima J.P."/>
        </authorList>
    </citation>
    <scope>NUCLEOTIDE SEQUENCE [LARGE SCALE GENOMIC DNA]</scope>
    <source>
        <strain evidence="3 4">DSM 46306</strain>
    </source>
</reference>
<dbReference type="InterPro" id="IPR023393">
    <property type="entry name" value="START-like_dom_sf"/>
</dbReference>
<feature type="domain" description="Activator of Hsp90 ATPase homologue 1/2-like C-terminal" evidence="2">
    <location>
        <begin position="10"/>
        <end position="125"/>
    </location>
</feature>
<evidence type="ECO:0000313" key="4">
    <source>
        <dbReference type="Proteomes" id="UP000016743"/>
    </source>
</evidence>
<dbReference type="Gene3D" id="3.30.530.20">
    <property type="match status" value="1"/>
</dbReference>
<comment type="similarity">
    <text evidence="1">Belongs to the AHA1 family.</text>
</comment>
<proteinExistence type="inferred from homology"/>
<dbReference type="PATRIC" id="fig|1389489.3.peg.2508"/>
<organism evidence="3 4">
    <name type="scientific">Leifsonia xyli subsp. cynodontis DSM 46306</name>
    <dbReference type="NCBI Taxonomy" id="1389489"/>
    <lineage>
        <taxon>Bacteria</taxon>
        <taxon>Bacillati</taxon>
        <taxon>Actinomycetota</taxon>
        <taxon>Actinomycetes</taxon>
        <taxon>Micrococcales</taxon>
        <taxon>Microbacteriaceae</taxon>
        <taxon>Leifsonia</taxon>
    </lineage>
</organism>
<name>U3PCN7_LEIXC</name>
<dbReference type="AlphaFoldDB" id="U3PCN7"/>